<keyword evidence="4" id="KW-0158">Chromosome</keyword>
<dbReference type="InterPro" id="IPR026971">
    <property type="entry name" value="CND1/NCAPD3"/>
</dbReference>
<comment type="similarity">
    <text evidence="3 10">Belongs to the CND1 (condensin subunit 1) family.</text>
</comment>
<feature type="compositionally biased region" description="Basic residues" evidence="12">
    <location>
        <begin position="1108"/>
        <end position="1117"/>
    </location>
</feature>
<organism evidence="15 16">
    <name type="scientific">Glossina morsitans morsitans</name>
    <name type="common">Savannah tsetse fly</name>
    <dbReference type="NCBI Taxonomy" id="37546"/>
    <lineage>
        <taxon>Eukaryota</taxon>
        <taxon>Metazoa</taxon>
        <taxon>Ecdysozoa</taxon>
        <taxon>Arthropoda</taxon>
        <taxon>Hexapoda</taxon>
        <taxon>Insecta</taxon>
        <taxon>Pterygota</taxon>
        <taxon>Neoptera</taxon>
        <taxon>Endopterygota</taxon>
        <taxon>Diptera</taxon>
        <taxon>Brachycera</taxon>
        <taxon>Muscomorpha</taxon>
        <taxon>Hippoboscoidea</taxon>
        <taxon>Glossinidae</taxon>
        <taxon>Glossina</taxon>
    </lineage>
</organism>
<protein>
    <recommendedName>
        <fullName evidence="10">Condensin complex subunit 1</fullName>
    </recommendedName>
</protein>
<comment type="subcellular location">
    <subcellularLocation>
        <location evidence="2">Chromosome</location>
    </subcellularLocation>
    <subcellularLocation>
        <location evidence="1">Nucleus</location>
    </subcellularLocation>
</comment>
<dbReference type="Proteomes" id="UP000092444">
    <property type="component" value="Unassembled WGS sequence"/>
</dbReference>
<keyword evidence="11" id="KW-0175">Coiled coil</keyword>
<dbReference type="InterPro" id="IPR024324">
    <property type="entry name" value="Condensin_cplx_su1_N"/>
</dbReference>
<dbReference type="GO" id="GO:0007076">
    <property type="term" value="P:mitotic chromosome condensation"/>
    <property type="evidence" value="ECO:0007669"/>
    <property type="project" value="InterPro"/>
</dbReference>
<dbReference type="GO" id="GO:0005634">
    <property type="term" value="C:nucleus"/>
    <property type="evidence" value="ECO:0007669"/>
    <property type="project" value="UniProtKB-SubCell"/>
</dbReference>
<dbReference type="GO" id="GO:0010032">
    <property type="term" value="P:meiotic chromosome condensation"/>
    <property type="evidence" value="ECO:0007669"/>
    <property type="project" value="TreeGrafter"/>
</dbReference>
<reference evidence="15" key="1">
    <citation type="submission" date="2020-05" db="UniProtKB">
        <authorList>
            <consortium name="EnsemblMetazoa"/>
        </authorList>
    </citation>
    <scope>IDENTIFICATION</scope>
    <source>
        <strain evidence="15">Yale</strain>
    </source>
</reference>
<evidence type="ECO:0000256" key="5">
    <source>
        <dbReference type="ARBA" id="ARBA00022618"/>
    </source>
</evidence>
<evidence type="ECO:0000256" key="6">
    <source>
        <dbReference type="ARBA" id="ARBA00022776"/>
    </source>
</evidence>
<dbReference type="STRING" id="37546.A0A1B0G1H4"/>
<evidence type="ECO:0000256" key="2">
    <source>
        <dbReference type="ARBA" id="ARBA00004286"/>
    </source>
</evidence>
<evidence type="ECO:0000259" key="13">
    <source>
        <dbReference type="Pfam" id="PF12717"/>
    </source>
</evidence>
<sequence>MDFQFNLPSSNTDLLNSSGDSYYVKHLYSSSEIPDKLKVCKQMLFQSDPFYIFDHFDTYYAVIENKSTDAAAMKNLFRAFDLMYITVDKLGSSLAPILAATEPPAPQQRKGYLNLTKMCLFLSVNVVRKIDGNIVRLQQQQQNSQQKRKGNKQLDTLEEYPDWDVKRGKFLVQLYNLMQFPLQKLWNPPVAEENFVNMLCEVCYRTLEVLHMRNDNRHVVDSIFQIFGIAIKRYNHAINFPVRILQILRSTEHASRSIAYGINVLHEEFGISTVFAVLIKEIIESLSMGSADTLVSRYFSNFLTELATVAPKLMIPHLSTLGDELLGCESHVLRNCILQIMGDAVVGELTSEELPEDMKEARDEFLDNLLMHINDISAHVRAKVLQIWNHMKEEQAVPLSFQLKVLCAAVERLEDKTCSVRKQAVQLIKAFLERNPFAAKLTLVELQKKYNEEVEKMEKLSALLAAERKQAEELEEKWNLVIPKMLPFIEDIVKQTQDPPETQETYEDLVQRINTMLLEEKYQEAVSLVRKADHVAGNSELRLSLKEEEQCAYYLALLKSYIFLANGCKDSNEEFGTQIKTVKFLQDSIEFSKAISKAMPKLQEMLLSKTNSDVFEAVDLFTTGYMFGIKGTENGMRQMLYLVWSSDKEKRDAVSDAYKKVLFTTDQTGRTHALHVVQNLSRFLESLEYGHYTAMECLVKEWVHNEDIDGLIIQVLFERFTLKLEGTTENESRLALQLLIMCSYAKSSIASANISIIESIGLGLRGKQDPRIFSGCLEFLLNSIDQSSTTKYYKRYDAEYSIVQKVTEMYSKFFFHPRIPDFDQVTMKTLQFYYRLCQTPDICKYPFKYPDSALQQSASLALIRFMCVSSRIYLTFRFPNIIEPWTGHFYSTLHDENTELRLTAVKMLSHLILHEMIRVKGQIADLAICIVDDNDEIKNITQQFFKEIANKSNILYNVLPDIISKLSDSSSNLEEEKYRIIMRYILGLIHKDRQVETLVEKLCLRFPVTREERQWRDIAYCLSLLSYNEKTIKKLIDNLQHFKDKVQIDEVYQSFKLIISNTSKLAKPELKTLIGELETRINDCLKIREPINEDEERNSENDKETGRKARYSQKKSGKTSTRSNNRRRRGKQDSSQSSSAHESSCSSSDFEDEPPKINKNKQKARSKVIQETASSDEEESQIPRRKRGRNNK</sequence>
<evidence type="ECO:0000256" key="1">
    <source>
        <dbReference type="ARBA" id="ARBA00004123"/>
    </source>
</evidence>
<feature type="compositionally biased region" description="Low complexity" evidence="12">
    <location>
        <begin position="1134"/>
        <end position="1148"/>
    </location>
</feature>
<proteinExistence type="inferred from homology"/>
<keyword evidence="7 10" id="KW-0226">DNA condensation</keyword>
<accession>A0A1B0G1H4</accession>
<dbReference type="VEuPathDB" id="VectorBase:GMOY007127"/>
<dbReference type="GO" id="GO:0042393">
    <property type="term" value="F:histone binding"/>
    <property type="evidence" value="ECO:0007669"/>
    <property type="project" value="TreeGrafter"/>
</dbReference>
<dbReference type="EnsemblMetazoa" id="GMOY007127-RA">
    <property type="protein sequence ID" value="GMOY007127-PA"/>
    <property type="gene ID" value="GMOY007127"/>
</dbReference>
<evidence type="ECO:0000256" key="9">
    <source>
        <dbReference type="ARBA" id="ARBA00023306"/>
    </source>
</evidence>
<dbReference type="InterPro" id="IPR011989">
    <property type="entry name" value="ARM-like"/>
</dbReference>
<evidence type="ECO:0000259" key="14">
    <source>
        <dbReference type="Pfam" id="PF12922"/>
    </source>
</evidence>
<feature type="compositionally biased region" description="Basic and acidic residues" evidence="12">
    <location>
        <begin position="1098"/>
        <end position="1107"/>
    </location>
</feature>
<dbReference type="Pfam" id="PF12922">
    <property type="entry name" value="Cnd1_N"/>
    <property type="match status" value="1"/>
</dbReference>
<feature type="coiled-coil region" evidence="11">
    <location>
        <begin position="443"/>
        <end position="477"/>
    </location>
</feature>
<keyword evidence="16" id="KW-1185">Reference proteome</keyword>
<feature type="compositionally biased region" description="Basic residues" evidence="12">
    <location>
        <begin position="1183"/>
        <end position="1192"/>
    </location>
</feature>
<dbReference type="EMBL" id="CCAG010005392">
    <property type="status" value="NOT_ANNOTATED_CDS"/>
    <property type="molecule type" value="Genomic_DNA"/>
</dbReference>
<dbReference type="SUPFAM" id="SSF48371">
    <property type="entry name" value="ARM repeat"/>
    <property type="match status" value="1"/>
</dbReference>
<dbReference type="Pfam" id="PF12717">
    <property type="entry name" value="Cnd1"/>
    <property type="match status" value="1"/>
</dbReference>
<evidence type="ECO:0000256" key="3">
    <source>
        <dbReference type="ARBA" id="ARBA00009606"/>
    </source>
</evidence>
<evidence type="ECO:0000256" key="8">
    <source>
        <dbReference type="ARBA" id="ARBA00023242"/>
    </source>
</evidence>
<dbReference type="AlphaFoldDB" id="A0A1B0G1H4"/>
<evidence type="ECO:0000313" key="16">
    <source>
        <dbReference type="Proteomes" id="UP000092444"/>
    </source>
</evidence>
<feature type="domain" description="Condensin complex subunit 1 C-terminal" evidence="13">
    <location>
        <begin position="863"/>
        <end position="1023"/>
    </location>
</feature>
<dbReference type="PANTHER" id="PTHR14222:SF2">
    <property type="entry name" value="CONDENSIN COMPLEX SUBUNIT 1"/>
    <property type="match status" value="1"/>
</dbReference>
<dbReference type="GO" id="GO:0051301">
    <property type="term" value="P:cell division"/>
    <property type="evidence" value="ECO:0007669"/>
    <property type="project" value="UniProtKB-KW"/>
</dbReference>
<dbReference type="Gene3D" id="1.25.10.10">
    <property type="entry name" value="Leucine-rich Repeat Variant"/>
    <property type="match status" value="1"/>
</dbReference>
<evidence type="ECO:0000256" key="11">
    <source>
        <dbReference type="SAM" id="Coils"/>
    </source>
</evidence>
<evidence type="ECO:0000256" key="7">
    <source>
        <dbReference type="ARBA" id="ARBA00023067"/>
    </source>
</evidence>
<dbReference type="PIRSF" id="PIRSF017127">
    <property type="entry name" value="Condensin_D2"/>
    <property type="match status" value="1"/>
</dbReference>
<keyword evidence="8" id="KW-0539">Nucleus</keyword>
<keyword evidence="5 10" id="KW-0132">Cell division</keyword>
<feature type="domain" description="Condensin complex subunit 1 N-terminal" evidence="14">
    <location>
        <begin position="76"/>
        <end position="239"/>
    </location>
</feature>
<name>A0A1B0G1H4_GLOMM</name>
<dbReference type="GO" id="GO:0000779">
    <property type="term" value="C:condensed chromosome, centromeric region"/>
    <property type="evidence" value="ECO:0007669"/>
    <property type="project" value="TreeGrafter"/>
</dbReference>
<comment type="function">
    <text evidence="10">Regulatory subunit of the condensin complex, a complex required for conversion of interphase chromatin into mitotic-like condense chromosomes. The condensin complex probably introduces positive supercoils into relaxed DNA in the presence of type I topoisomerases and converts nicked DNA into positive knotted forms in the presence of type II topoisomerases.</text>
</comment>
<dbReference type="PANTHER" id="PTHR14222">
    <property type="entry name" value="CONDENSIN"/>
    <property type="match status" value="1"/>
</dbReference>
<dbReference type="GO" id="GO:0000796">
    <property type="term" value="C:condensin complex"/>
    <property type="evidence" value="ECO:0007669"/>
    <property type="project" value="TreeGrafter"/>
</dbReference>
<dbReference type="PhylomeDB" id="A0A1B0G1H4"/>
<keyword evidence="9 10" id="KW-0131">Cell cycle</keyword>
<feature type="region of interest" description="Disordered" evidence="12">
    <location>
        <begin position="1092"/>
        <end position="1192"/>
    </location>
</feature>
<dbReference type="InterPro" id="IPR032682">
    <property type="entry name" value="Cnd1_C"/>
</dbReference>
<evidence type="ECO:0000256" key="10">
    <source>
        <dbReference type="PIRNR" id="PIRNR017127"/>
    </source>
</evidence>
<keyword evidence="6 10" id="KW-0498">Mitosis</keyword>
<dbReference type="InterPro" id="IPR007673">
    <property type="entry name" value="Condensin_cplx_su1"/>
</dbReference>
<evidence type="ECO:0000256" key="4">
    <source>
        <dbReference type="ARBA" id="ARBA00022454"/>
    </source>
</evidence>
<evidence type="ECO:0000256" key="12">
    <source>
        <dbReference type="SAM" id="MobiDB-lite"/>
    </source>
</evidence>
<dbReference type="InterPro" id="IPR016024">
    <property type="entry name" value="ARM-type_fold"/>
</dbReference>
<evidence type="ECO:0000313" key="15">
    <source>
        <dbReference type="EnsemblMetazoa" id="GMOY007127-PA"/>
    </source>
</evidence>